<keyword evidence="1" id="KW-1133">Transmembrane helix</keyword>
<sequence length="98" mass="11910">MPWNIKNIISIPIIFWSLKTTNAFEFFLKFFNKQKVIVLTFTIFLPLANNLASFYDNLLSFHFFTTDLKYYNIFISEELKEDLHEYIEIFYRFKNGKT</sequence>
<evidence type="ECO:0000256" key="1">
    <source>
        <dbReference type="SAM" id="Phobius"/>
    </source>
</evidence>
<evidence type="ECO:0000313" key="2">
    <source>
        <dbReference type="EMBL" id="OBY64049.1"/>
    </source>
</evidence>
<keyword evidence="1" id="KW-0812">Transmembrane</keyword>
<name>A0A1B8TX29_9FLAO</name>
<evidence type="ECO:0000313" key="3">
    <source>
        <dbReference type="Proteomes" id="UP000092584"/>
    </source>
</evidence>
<dbReference type="AlphaFoldDB" id="A0A1B8TX29"/>
<feature type="transmembrane region" description="Helical" evidence="1">
    <location>
        <begin position="36"/>
        <end position="55"/>
    </location>
</feature>
<comment type="caution">
    <text evidence="2">The sequence shown here is derived from an EMBL/GenBank/DDBJ whole genome shotgun (WGS) entry which is preliminary data.</text>
</comment>
<keyword evidence="3" id="KW-1185">Reference proteome</keyword>
<accession>A0A1B8TX29</accession>
<keyword evidence="1" id="KW-0472">Membrane</keyword>
<organism evidence="2 3">
    <name type="scientific">Polaribacter vadi</name>
    <dbReference type="NCBI Taxonomy" id="1774273"/>
    <lineage>
        <taxon>Bacteria</taxon>
        <taxon>Pseudomonadati</taxon>
        <taxon>Bacteroidota</taxon>
        <taxon>Flavobacteriia</taxon>
        <taxon>Flavobacteriales</taxon>
        <taxon>Flavobacteriaceae</taxon>
    </lineage>
</organism>
<dbReference type="Proteomes" id="UP000092584">
    <property type="component" value="Unassembled WGS sequence"/>
</dbReference>
<gene>
    <name evidence="2" type="ORF">LPB3_06510</name>
</gene>
<reference evidence="3" key="1">
    <citation type="submission" date="2016-02" db="EMBL/GenBank/DDBJ databases">
        <authorList>
            <person name="Shin S.-K."/>
            <person name="Yi H."/>
            <person name="Kim E."/>
        </authorList>
    </citation>
    <scope>NUCLEOTIDE SEQUENCE [LARGE SCALE GENOMIC DNA]</scope>
    <source>
        <strain evidence="3">LPB0003</strain>
    </source>
</reference>
<proteinExistence type="predicted"/>
<protein>
    <submittedName>
        <fullName evidence="2">Uncharacterized protein</fullName>
    </submittedName>
</protein>
<dbReference type="EMBL" id="LSFM01000022">
    <property type="protein sequence ID" value="OBY64049.1"/>
    <property type="molecule type" value="Genomic_DNA"/>
</dbReference>